<dbReference type="HOGENOM" id="CLU_842887_0_0_1"/>
<evidence type="ECO:0000313" key="3">
    <source>
        <dbReference type="Proteomes" id="UP000007266"/>
    </source>
</evidence>
<proteinExistence type="predicted"/>
<name>D6WYL1_TRICA</name>
<protein>
    <submittedName>
        <fullName evidence="2">Coiled-coil domain-containing protein 65-like Protein</fullName>
    </submittedName>
</protein>
<accession>D6WYL1</accession>
<dbReference type="AlphaFoldDB" id="D6WYL1"/>
<dbReference type="InParanoid" id="D6WYL1"/>
<keyword evidence="3" id="KW-1185">Reference proteome</keyword>
<feature type="region of interest" description="Disordered" evidence="1">
    <location>
        <begin position="176"/>
        <end position="196"/>
    </location>
</feature>
<organism evidence="2 3">
    <name type="scientific">Tribolium castaneum</name>
    <name type="common">Red flour beetle</name>
    <dbReference type="NCBI Taxonomy" id="7070"/>
    <lineage>
        <taxon>Eukaryota</taxon>
        <taxon>Metazoa</taxon>
        <taxon>Ecdysozoa</taxon>
        <taxon>Arthropoda</taxon>
        <taxon>Hexapoda</taxon>
        <taxon>Insecta</taxon>
        <taxon>Pterygota</taxon>
        <taxon>Neoptera</taxon>
        <taxon>Endopterygota</taxon>
        <taxon>Coleoptera</taxon>
        <taxon>Polyphaga</taxon>
        <taxon>Cucujiformia</taxon>
        <taxon>Tenebrionidae</taxon>
        <taxon>Tenebrionidae incertae sedis</taxon>
        <taxon>Tribolium</taxon>
    </lineage>
</organism>
<evidence type="ECO:0000256" key="1">
    <source>
        <dbReference type="SAM" id="MobiDB-lite"/>
    </source>
</evidence>
<evidence type="ECO:0000313" key="2">
    <source>
        <dbReference type="EMBL" id="EFA09003.2"/>
    </source>
</evidence>
<dbReference type="EMBL" id="KQ971362">
    <property type="protein sequence ID" value="EFA09003.2"/>
    <property type="molecule type" value="Genomic_DNA"/>
</dbReference>
<dbReference type="Proteomes" id="UP000007266">
    <property type="component" value="Linkage group 8"/>
</dbReference>
<reference evidence="2 3" key="2">
    <citation type="journal article" date="2010" name="Nucleic Acids Res.">
        <title>BeetleBase in 2010: revisions to provide comprehensive genomic information for Tribolium castaneum.</title>
        <authorList>
            <person name="Kim H.S."/>
            <person name="Murphy T."/>
            <person name="Xia J."/>
            <person name="Caragea D."/>
            <person name="Park Y."/>
            <person name="Beeman R.W."/>
            <person name="Lorenzen M.D."/>
            <person name="Butcher S."/>
            <person name="Manak J.R."/>
            <person name="Brown S.J."/>
        </authorList>
    </citation>
    <scope>GENOME REANNOTATION</scope>
    <source>
        <strain evidence="2 3">Georgia GA2</strain>
    </source>
</reference>
<dbReference type="GO" id="GO:0060322">
    <property type="term" value="P:head development"/>
    <property type="evidence" value="ECO:0000315"/>
    <property type="project" value="iBB"/>
</dbReference>
<reference evidence="2 3" key="1">
    <citation type="journal article" date="2008" name="Nature">
        <title>The genome of the model beetle and pest Tribolium castaneum.</title>
        <authorList>
            <consortium name="Tribolium Genome Sequencing Consortium"/>
            <person name="Richards S."/>
            <person name="Gibbs R.A."/>
            <person name="Weinstock G.M."/>
            <person name="Brown S.J."/>
            <person name="Denell R."/>
            <person name="Beeman R.W."/>
            <person name="Gibbs R."/>
            <person name="Beeman R.W."/>
            <person name="Brown S.J."/>
            <person name="Bucher G."/>
            <person name="Friedrich M."/>
            <person name="Grimmelikhuijzen C.J."/>
            <person name="Klingler M."/>
            <person name="Lorenzen M."/>
            <person name="Richards S."/>
            <person name="Roth S."/>
            <person name="Schroder R."/>
            <person name="Tautz D."/>
            <person name="Zdobnov E.M."/>
            <person name="Muzny D."/>
            <person name="Gibbs R.A."/>
            <person name="Weinstock G.M."/>
            <person name="Attaway T."/>
            <person name="Bell S."/>
            <person name="Buhay C.J."/>
            <person name="Chandrabose M.N."/>
            <person name="Chavez D."/>
            <person name="Clerk-Blankenburg K.P."/>
            <person name="Cree A."/>
            <person name="Dao M."/>
            <person name="Davis C."/>
            <person name="Chacko J."/>
            <person name="Dinh H."/>
            <person name="Dugan-Rocha S."/>
            <person name="Fowler G."/>
            <person name="Garner T.T."/>
            <person name="Garnes J."/>
            <person name="Gnirke A."/>
            <person name="Hawes A."/>
            <person name="Hernandez J."/>
            <person name="Hines S."/>
            <person name="Holder M."/>
            <person name="Hume J."/>
            <person name="Jhangiani S.N."/>
            <person name="Joshi V."/>
            <person name="Khan Z.M."/>
            <person name="Jackson L."/>
            <person name="Kovar C."/>
            <person name="Kowis A."/>
            <person name="Lee S."/>
            <person name="Lewis L.R."/>
            <person name="Margolis J."/>
            <person name="Morgan M."/>
            <person name="Nazareth L.V."/>
            <person name="Nguyen N."/>
            <person name="Okwuonu G."/>
            <person name="Parker D."/>
            <person name="Richards S."/>
            <person name="Ruiz S.J."/>
            <person name="Santibanez J."/>
            <person name="Savard J."/>
            <person name="Scherer S.E."/>
            <person name="Schneider B."/>
            <person name="Sodergren E."/>
            <person name="Tautz D."/>
            <person name="Vattahil S."/>
            <person name="Villasana D."/>
            <person name="White C.S."/>
            <person name="Wright R."/>
            <person name="Park Y."/>
            <person name="Beeman R.W."/>
            <person name="Lord J."/>
            <person name="Oppert B."/>
            <person name="Lorenzen M."/>
            <person name="Brown S."/>
            <person name="Wang L."/>
            <person name="Savard J."/>
            <person name="Tautz D."/>
            <person name="Richards S."/>
            <person name="Weinstock G."/>
            <person name="Gibbs R.A."/>
            <person name="Liu Y."/>
            <person name="Worley K."/>
            <person name="Weinstock G."/>
            <person name="Elsik C.G."/>
            <person name="Reese J.T."/>
            <person name="Elhaik E."/>
            <person name="Landan G."/>
            <person name="Graur D."/>
            <person name="Arensburger P."/>
            <person name="Atkinson P."/>
            <person name="Beeman R.W."/>
            <person name="Beidler J."/>
            <person name="Brown S.J."/>
            <person name="Demuth J.P."/>
            <person name="Drury D.W."/>
            <person name="Du Y.Z."/>
            <person name="Fujiwara H."/>
            <person name="Lorenzen M."/>
            <person name="Maselli V."/>
            <person name="Osanai M."/>
            <person name="Park Y."/>
            <person name="Robertson H.M."/>
            <person name="Tu Z."/>
            <person name="Wang J.J."/>
            <person name="Wang S."/>
            <person name="Richards S."/>
            <person name="Song H."/>
            <person name="Zhang L."/>
            <person name="Sodergren E."/>
            <person name="Werner D."/>
            <person name="Stanke M."/>
            <person name="Morgenstern B."/>
            <person name="Solovyev V."/>
            <person name="Kosarev P."/>
            <person name="Brown G."/>
            <person name="Chen H.C."/>
            <person name="Ermolaeva O."/>
            <person name="Hlavina W."/>
            <person name="Kapustin Y."/>
            <person name="Kiryutin B."/>
            <person name="Kitts P."/>
            <person name="Maglott D."/>
            <person name="Pruitt K."/>
            <person name="Sapojnikov V."/>
            <person name="Souvorov A."/>
            <person name="Mackey A.J."/>
            <person name="Waterhouse R.M."/>
            <person name="Wyder S."/>
            <person name="Zdobnov E.M."/>
            <person name="Zdobnov E.M."/>
            <person name="Wyder S."/>
            <person name="Kriventseva E.V."/>
            <person name="Kadowaki T."/>
            <person name="Bork P."/>
            <person name="Aranda M."/>
            <person name="Bao R."/>
            <person name="Beermann A."/>
            <person name="Berns N."/>
            <person name="Bolognesi R."/>
            <person name="Bonneton F."/>
            <person name="Bopp D."/>
            <person name="Brown S.J."/>
            <person name="Bucher G."/>
            <person name="Butts T."/>
            <person name="Chaumot A."/>
            <person name="Denell R.E."/>
            <person name="Ferrier D.E."/>
            <person name="Friedrich M."/>
            <person name="Gordon C.M."/>
            <person name="Jindra M."/>
            <person name="Klingler M."/>
            <person name="Lan Q."/>
            <person name="Lattorff H.M."/>
            <person name="Laudet V."/>
            <person name="von Levetsow C."/>
            <person name="Liu Z."/>
            <person name="Lutz R."/>
            <person name="Lynch J.A."/>
            <person name="da Fonseca R.N."/>
            <person name="Posnien N."/>
            <person name="Reuter R."/>
            <person name="Roth S."/>
            <person name="Savard J."/>
            <person name="Schinko J.B."/>
            <person name="Schmitt C."/>
            <person name="Schoppmeier M."/>
            <person name="Schroder R."/>
            <person name="Shippy T.D."/>
            <person name="Simonnet F."/>
            <person name="Marques-Souza H."/>
            <person name="Tautz D."/>
            <person name="Tomoyasu Y."/>
            <person name="Trauner J."/>
            <person name="Van der Zee M."/>
            <person name="Vervoort M."/>
            <person name="Wittkopp N."/>
            <person name="Wimmer E.A."/>
            <person name="Yang X."/>
            <person name="Jones A.K."/>
            <person name="Sattelle D.B."/>
            <person name="Ebert P.R."/>
            <person name="Nelson D."/>
            <person name="Scott J.G."/>
            <person name="Beeman R.W."/>
            <person name="Muthukrishnan S."/>
            <person name="Kramer K.J."/>
            <person name="Arakane Y."/>
            <person name="Beeman R.W."/>
            <person name="Zhu Q."/>
            <person name="Hogenkamp D."/>
            <person name="Dixit R."/>
            <person name="Oppert B."/>
            <person name="Jiang H."/>
            <person name="Zou Z."/>
            <person name="Marshall J."/>
            <person name="Elpidina E."/>
            <person name="Vinokurov K."/>
            <person name="Oppert C."/>
            <person name="Zou Z."/>
            <person name="Evans J."/>
            <person name="Lu Z."/>
            <person name="Zhao P."/>
            <person name="Sumathipala N."/>
            <person name="Altincicek B."/>
            <person name="Vilcinskas A."/>
            <person name="Williams M."/>
            <person name="Hultmark D."/>
            <person name="Hetru C."/>
            <person name="Jiang H."/>
            <person name="Grimmelikhuijzen C.J."/>
            <person name="Hauser F."/>
            <person name="Cazzamali G."/>
            <person name="Williamson M."/>
            <person name="Park Y."/>
            <person name="Li B."/>
            <person name="Tanaka Y."/>
            <person name="Predel R."/>
            <person name="Neupert S."/>
            <person name="Schachtner J."/>
            <person name="Verleyen P."/>
            <person name="Raible F."/>
            <person name="Bork P."/>
            <person name="Friedrich M."/>
            <person name="Walden K.K."/>
            <person name="Robertson H.M."/>
            <person name="Angeli S."/>
            <person name="Foret S."/>
            <person name="Bucher G."/>
            <person name="Schuetz S."/>
            <person name="Maleszka R."/>
            <person name="Wimmer E.A."/>
            <person name="Beeman R.W."/>
            <person name="Lorenzen M."/>
            <person name="Tomoyasu Y."/>
            <person name="Miller S.C."/>
            <person name="Grossmann D."/>
            <person name="Bucher G."/>
        </authorList>
    </citation>
    <scope>NUCLEOTIDE SEQUENCE [LARGE SCALE GENOMIC DNA]</scope>
    <source>
        <strain evidence="2 3">Georgia GA2</strain>
    </source>
</reference>
<sequence length="302" mass="34943">MFRFRIELASYTKRRQSHCAALWRQIATAIKSSVSQTDTKRLHLAELNRLDAESAAEIALNQERITLQEEAIKTLTQHLENLTTKRTEHIAQLKATIAEKTATFYAVRQQFRKDVAKDERQLLHLTHISNKSIEFLHRIQTRGVQIVNLMKTCRKFETQREKIKFLPLEPQDLSLDEEEQEEVRRRSSGKSAPEEVKKIVISRKQSSPESQSPEPEDIVGKEFALLDCMEMFWVAYNRVDLEHREMKEERRVLQGQNKHIRGMIRAVLEAVALDQSPASKVPTRAVSKTRGAKSAPLRRILV</sequence>
<gene>
    <name evidence="2" type="primary">AUGUSTUS-3.0.2_06711</name>
    <name evidence="2" type="ORF">TcasGA2_TC006711</name>
</gene>
<dbReference type="STRING" id="7070.D6WYL1"/>